<accession>A0AAE4BSA7</accession>
<dbReference type="Proteomes" id="UP001185092">
    <property type="component" value="Unassembled WGS sequence"/>
</dbReference>
<feature type="transmembrane region" description="Helical" evidence="1">
    <location>
        <begin position="12"/>
        <end position="32"/>
    </location>
</feature>
<keyword evidence="1" id="KW-0472">Membrane</keyword>
<comment type="caution">
    <text evidence="2">The sequence shown here is derived from an EMBL/GenBank/DDBJ whole genome shotgun (WGS) entry which is preliminary data.</text>
</comment>
<protein>
    <submittedName>
        <fullName evidence="2">Membrane protein</fullName>
    </submittedName>
</protein>
<reference evidence="2" key="1">
    <citation type="submission" date="2023-07" db="EMBL/GenBank/DDBJ databases">
        <title>Genomic Encyclopedia of Type Strains, Phase IV (KMG-IV): sequencing the most valuable type-strain genomes for metagenomic binning, comparative biology and taxonomic classification.</title>
        <authorList>
            <person name="Goeker M."/>
        </authorList>
    </citation>
    <scope>NUCLEOTIDE SEQUENCE</scope>
    <source>
        <strain evidence="2">DSM 26174</strain>
    </source>
</reference>
<feature type="transmembrane region" description="Helical" evidence="1">
    <location>
        <begin position="68"/>
        <end position="90"/>
    </location>
</feature>
<feature type="transmembrane region" description="Helical" evidence="1">
    <location>
        <begin position="189"/>
        <end position="209"/>
    </location>
</feature>
<feature type="transmembrane region" description="Helical" evidence="1">
    <location>
        <begin position="165"/>
        <end position="183"/>
    </location>
</feature>
<evidence type="ECO:0000256" key="1">
    <source>
        <dbReference type="SAM" id="Phobius"/>
    </source>
</evidence>
<proteinExistence type="predicted"/>
<gene>
    <name evidence="2" type="ORF">HNQ88_001712</name>
</gene>
<feature type="transmembrane region" description="Helical" evidence="1">
    <location>
        <begin position="127"/>
        <end position="144"/>
    </location>
</feature>
<dbReference type="RefSeq" id="WP_309938183.1">
    <property type="nucleotide sequence ID" value="NZ_AP025305.1"/>
</dbReference>
<feature type="transmembrane region" description="Helical" evidence="1">
    <location>
        <begin position="102"/>
        <end position="121"/>
    </location>
</feature>
<dbReference type="EMBL" id="JAVDQD010000002">
    <property type="protein sequence ID" value="MDR6238675.1"/>
    <property type="molecule type" value="Genomic_DNA"/>
</dbReference>
<evidence type="ECO:0000313" key="3">
    <source>
        <dbReference type="Proteomes" id="UP001185092"/>
    </source>
</evidence>
<feature type="transmembrane region" description="Helical" evidence="1">
    <location>
        <begin position="44"/>
        <end position="62"/>
    </location>
</feature>
<keyword evidence="1" id="KW-0812">Transmembrane</keyword>
<sequence>MNWETLAKPLIMIHAFLGVLALISGSLAIVSNKGKKVHRKSGSMFFYTMLSSALLALAVSVIPGHESMFLFAIGLFSIYFLISGYRSLWFRSISHDFFFDKIMAYFIVAMGLAMVFVPFIFSGKVNVVLAAFGGIGFSFGMRDLKVFKRRALARRNWLKLHLGKMMGGYIAACTAFLVVNNILPNLWNWFAPTVVGSVFITYWMVVLNLRKAVKG</sequence>
<keyword evidence="1" id="KW-1133">Transmembrane helix</keyword>
<keyword evidence="3" id="KW-1185">Reference proteome</keyword>
<evidence type="ECO:0000313" key="2">
    <source>
        <dbReference type="EMBL" id="MDR6238675.1"/>
    </source>
</evidence>
<organism evidence="2 3">
    <name type="scientific">Aureibacter tunicatorum</name>
    <dbReference type="NCBI Taxonomy" id="866807"/>
    <lineage>
        <taxon>Bacteria</taxon>
        <taxon>Pseudomonadati</taxon>
        <taxon>Bacteroidota</taxon>
        <taxon>Cytophagia</taxon>
        <taxon>Cytophagales</taxon>
        <taxon>Persicobacteraceae</taxon>
        <taxon>Aureibacter</taxon>
    </lineage>
</organism>
<name>A0AAE4BSA7_9BACT</name>
<dbReference type="AlphaFoldDB" id="A0AAE4BSA7"/>